<dbReference type="RefSeq" id="WP_377168828.1">
    <property type="nucleotide sequence ID" value="NZ_JBHSMQ010000006.1"/>
</dbReference>
<dbReference type="GO" id="GO:0016746">
    <property type="term" value="F:acyltransferase activity"/>
    <property type="evidence" value="ECO:0007669"/>
    <property type="project" value="UniProtKB-KW"/>
</dbReference>
<protein>
    <submittedName>
        <fullName evidence="3">Acyltransferase family protein</fullName>
    </submittedName>
</protein>
<dbReference type="EMBL" id="JBHSMQ010000006">
    <property type="protein sequence ID" value="MFC5456515.1"/>
    <property type="molecule type" value="Genomic_DNA"/>
</dbReference>
<name>A0ABW0KSP1_9BACT</name>
<keyword evidence="3" id="KW-0808">Transferase</keyword>
<organism evidence="3 4">
    <name type="scientific">Prosthecobacter fluviatilis</name>
    <dbReference type="NCBI Taxonomy" id="445931"/>
    <lineage>
        <taxon>Bacteria</taxon>
        <taxon>Pseudomonadati</taxon>
        <taxon>Verrucomicrobiota</taxon>
        <taxon>Verrucomicrobiia</taxon>
        <taxon>Verrucomicrobiales</taxon>
        <taxon>Verrucomicrobiaceae</taxon>
        <taxon>Prosthecobacter</taxon>
    </lineage>
</organism>
<keyword evidence="1" id="KW-0472">Membrane</keyword>
<dbReference type="Proteomes" id="UP001596052">
    <property type="component" value="Unassembled WGS sequence"/>
</dbReference>
<sequence>MSASTTPPPTPARLLSLDALRGFDMCWILGLSTVATQVLNRAFPQHQAVAELATQFTHVKWDGFRFYDLIFPLFLFLAGVSLSIALPRRLARDGRGAAIRHLLARAAILVVLGVIFSGGVKNGWDQIRWLGVLQRIGIASAAAGLLSLFLKTRGLTLAAATLLIGYFLLLRFIPVPDIGAGNFAEGMNLTNHLDSIWLPGRKYDGDHDPEGILSTLPAIATALLGLLTGKWLTSDTAPYRKAVGLIAAGALLLALGWSWHPFFPVIKKIWSSSFVLVAAGWSAILLGTFYFIVDVLGFSRGLAPFLWVGSNPIALYLASGFGFFRTISERLVTTPPPPYDWIPSAMTFLIMLATARWLHQRKIFLKV</sequence>
<dbReference type="InterPro" id="IPR012429">
    <property type="entry name" value="HGSNAT_cat"/>
</dbReference>
<feature type="transmembrane region" description="Helical" evidence="1">
    <location>
        <begin position="244"/>
        <end position="263"/>
    </location>
</feature>
<keyword evidence="1" id="KW-1133">Transmembrane helix</keyword>
<keyword evidence="4" id="KW-1185">Reference proteome</keyword>
<dbReference type="PANTHER" id="PTHR31061:SF24">
    <property type="entry name" value="LD22376P"/>
    <property type="match status" value="1"/>
</dbReference>
<feature type="transmembrane region" description="Helical" evidence="1">
    <location>
        <begin position="69"/>
        <end position="90"/>
    </location>
</feature>
<feature type="domain" description="Heparan-alpha-glucosaminide N-acetyltransferase catalytic" evidence="2">
    <location>
        <begin position="13"/>
        <end position="235"/>
    </location>
</feature>
<dbReference type="Pfam" id="PF07786">
    <property type="entry name" value="HGSNAT_cat"/>
    <property type="match status" value="1"/>
</dbReference>
<evidence type="ECO:0000259" key="2">
    <source>
        <dbReference type="Pfam" id="PF07786"/>
    </source>
</evidence>
<feature type="transmembrane region" description="Helical" evidence="1">
    <location>
        <begin position="132"/>
        <end position="150"/>
    </location>
</feature>
<gene>
    <name evidence="3" type="ORF">ACFQDI_16745</name>
</gene>
<evidence type="ECO:0000256" key="1">
    <source>
        <dbReference type="SAM" id="Phobius"/>
    </source>
</evidence>
<feature type="transmembrane region" description="Helical" evidence="1">
    <location>
        <begin position="102"/>
        <end position="120"/>
    </location>
</feature>
<feature type="transmembrane region" description="Helical" evidence="1">
    <location>
        <begin position="211"/>
        <end position="232"/>
    </location>
</feature>
<accession>A0ABW0KSP1</accession>
<feature type="transmembrane region" description="Helical" evidence="1">
    <location>
        <begin position="269"/>
        <end position="293"/>
    </location>
</feature>
<feature type="transmembrane region" description="Helical" evidence="1">
    <location>
        <begin position="305"/>
        <end position="327"/>
    </location>
</feature>
<proteinExistence type="predicted"/>
<feature type="transmembrane region" description="Helical" evidence="1">
    <location>
        <begin position="155"/>
        <end position="173"/>
    </location>
</feature>
<dbReference type="PANTHER" id="PTHR31061">
    <property type="entry name" value="LD22376P"/>
    <property type="match status" value="1"/>
</dbReference>
<feature type="transmembrane region" description="Helical" evidence="1">
    <location>
        <begin position="339"/>
        <end position="358"/>
    </location>
</feature>
<evidence type="ECO:0000313" key="3">
    <source>
        <dbReference type="EMBL" id="MFC5456515.1"/>
    </source>
</evidence>
<comment type="caution">
    <text evidence="3">The sequence shown here is derived from an EMBL/GenBank/DDBJ whole genome shotgun (WGS) entry which is preliminary data.</text>
</comment>
<evidence type="ECO:0000313" key="4">
    <source>
        <dbReference type="Proteomes" id="UP001596052"/>
    </source>
</evidence>
<reference evidence="4" key="1">
    <citation type="journal article" date="2019" name="Int. J. Syst. Evol. Microbiol.">
        <title>The Global Catalogue of Microorganisms (GCM) 10K type strain sequencing project: providing services to taxonomists for standard genome sequencing and annotation.</title>
        <authorList>
            <consortium name="The Broad Institute Genomics Platform"/>
            <consortium name="The Broad Institute Genome Sequencing Center for Infectious Disease"/>
            <person name="Wu L."/>
            <person name="Ma J."/>
        </authorList>
    </citation>
    <scope>NUCLEOTIDE SEQUENCE [LARGE SCALE GENOMIC DNA]</scope>
    <source>
        <strain evidence="4">CGMCC 4.1469</strain>
    </source>
</reference>
<keyword evidence="3" id="KW-0012">Acyltransferase</keyword>
<keyword evidence="1" id="KW-0812">Transmembrane</keyword>